<comment type="caution">
    <text evidence="2">The sequence shown here is derived from an EMBL/GenBank/DDBJ whole genome shotgun (WGS) entry which is preliminary data.</text>
</comment>
<name>A0ABU5VRY5_9BACT</name>
<gene>
    <name evidence="2" type="ORF">SHI21_04030</name>
</gene>
<dbReference type="CDD" id="cd05254">
    <property type="entry name" value="dTDP_HR_like_SDR_e"/>
    <property type="match status" value="1"/>
</dbReference>
<dbReference type="RefSeq" id="WP_323574855.1">
    <property type="nucleotide sequence ID" value="NZ_JAYGJQ010000001.1"/>
</dbReference>
<dbReference type="PANTHER" id="PTHR43242:SF1">
    <property type="entry name" value="NAD(P)-BINDING ROSSMANN-FOLD SUPERFAMILY PROTEIN"/>
    <property type="match status" value="1"/>
</dbReference>
<evidence type="ECO:0000313" key="3">
    <source>
        <dbReference type="Proteomes" id="UP001302274"/>
    </source>
</evidence>
<dbReference type="Gene3D" id="3.40.50.720">
    <property type="entry name" value="NAD(P)-binding Rossmann-like Domain"/>
    <property type="match status" value="1"/>
</dbReference>
<accession>A0ABU5VRY5</accession>
<feature type="domain" description="RmlD-like substrate binding" evidence="1">
    <location>
        <begin position="7"/>
        <end position="282"/>
    </location>
</feature>
<dbReference type="Pfam" id="PF04321">
    <property type="entry name" value="RmlD_sub_bind"/>
    <property type="match status" value="1"/>
</dbReference>
<organism evidence="2 3">
    <name type="scientific">Bacteriovorax antarcticus</name>
    <dbReference type="NCBI Taxonomy" id="3088717"/>
    <lineage>
        <taxon>Bacteria</taxon>
        <taxon>Pseudomonadati</taxon>
        <taxon>Bdellovibrionota</taxon>
        <taxon>Bacteriovoracia</taxon>
        <taxon>Bacteriovoracales</taxon>
        <taxon>Bacteriovoracaceae</taxon>
        <taxon>Bacteriovorax</taxon>
    </lineage>
</organism>
<dbReference type="EMBL" id="JAYGJQ010000001">
    <property type="protein sequence ID" value="MEA9355352.1"/>
    <property type="molecule type" value="Genomic_DNA"/>
</dbReference>
<dbReference type="SUPFAM" id="SSF51735">
    <property type="entry name" value="NAD(P)-binding Rossmann-fold domains"/>
    <property type="match status" value="1"/>
</dbReference>
<dbReference type="InterPro" id="IPR029903">
    <property type="entry name" value="RmlD-like-bd"/>
</dbReference>
<proteinExistence type="predicted"/>
<evidence type="ECO:0000259" key="1">
    <source>
        <dbReference type="Pfam" id="PF04321"/>
    </source>
</evidence>
<dbReference type="InterPro" id="IPR036291">
    <property type="entry name" value="NAD(P)-bd_dom_sf"/>
</dbReference>
<sequence length="287" mass="33162">MQSSKKKILLIGHTGFLGSHLTHLLNTFEVVTLDKSILDLSKKLSSSFEEHVKLNQYDYAIICAAISDVEKCFQDQALSNQVNVDGTQELLMLLKYYHVKPIFFSSDYVFSEKLTPYNETDAPSPKTIYGNQKLAIEVFMQQHFDNFLIFRTSKLMSKTNHSKNILYPIIKNLKEGKISNCFEDQFLNPVFVEDIARVIQKSIDEKITGIFHLGTRTLFNRYELGLFLAKNLNYDSHLISPTRMKDMTFSESRPNNNMLDCTQIEKILNFKFCEIEEAISELKNIIK</sequence>
<dbReference type="Gene3D" id="3.90.25.10">
    <property type="entry name" value="UDP-galactose 4-epimerase, domain 1"/>
    <property type="match status" value="1"/>
</dbReference>
<dbReference type="Proteomes" id="UP001302274">
    <property type="component" value="Unassembled WGS sequence"/>
</dbReference>
<dbReference type="PANTHER" id="PTHR43242">
    <property type="entry name" value="NAD(P)-BINDING ROSSMANN-FOLD SUPERFAMILY PROTEIN"/>
    <property type="match status" value="1"/>
</dbReference>
<protein>
    <submittedName>
        <fullName evidence="2">SDR family oxidoreductase</fullName>
    </submittedName>
</protein>
<evidence type="ECO:0000313" key="2">
    <source>
        <dbReference type="EMBL" id="MEA9355352.1"/>
    </source>
</evidence>
<reference evidence="2 3" key="1">
    <citation type="submission" date="2023-11" db="EMBL/GenBank/DDBJ databases">
        <title>A Novel Polar Bacteriovorax (B. antarcticus) Isolated from the Biocrust in Antarctica.</title>
        <authorList>
            <person name="Mun W."/>
            <person name="Choi S.Y."/>
            <person name="Mitchell R.J."/>
        </authorList>
    </citation>
    <scope>NUCLEOTIDE SEQUENCE [LARGE SCALE GENOMIC DNA]</scope>
    <source>
        <strain evidence="2 3">PP10</strain>
    </source>
</reference>
<keyword evidence="3" id="KW-1185">Reference proteome</keyword>